<gene>
    <name evidence="3" type="ORF">FJQ54_03580</name>
</gene>
<keyword evidence="1" id="KW-0812">Transmembrane</keyword>
<dbReference type="RefSeq" id="WP_140926917.1">
    <property type="nucleotide sequence ID" value="NZ_VFSU01000011.1"/>
</dbReference>
<evidence type="ECO:0000256" key="1">
    <source>
        <dbReference type="SAM" id="Phobius"/>
    </source>
</evidence>
<accession>A0A501XUB3</accession>
<evidence type="ECO:0000259" key="2">
    <source>
        <dbReference type="Pfam" id="PF13559"/>
    </source>
</evidence>
<dbReference type="Proteomes" id="UP000319897">
    <property type="component" value="Unassembled WGS sequence"/>
</dbReference>
<dbReference type="Pfam" id="PF13559">
    <property type="entry name" value="DUF4129"/>
    <property type="match status" value="1"/>
</dbReference>
<keyword evidence="1" id="KW-0472">Membrane</keyword>
<organism evidence="3 4">
    <name type="scientific">Sandaracinobacter neustonicus</name>
    <dbReference type="NCBI Taxonomy" id="1715348"/>
    <lineage>
        <taxon>Bacteria</taxon>
        <taxon>Pseudomonadati</taxon>
        <taxon>Pseudomonadota</taxon>
        <taxon>Alphaproteobacteria</taxon>
        <taxon>Sphingomonadales</taxon>
        <taxon>Sphingosinicellaceae</taxon>
        <taxon>Sandaracinobacter</taxon>
    </lineage>
</organism>
<keyword evidence="4" id="KW-1185">Reference proteome</keyword>
<dbReference type="InterPro" id="IPR025403">
    <property type="entry name" value="TgpA-like_C"/>
</dbReference>
<dbReference type="EMBL" id="VFSU01000011">
    <property type="protein sequence ID" value="TPE63933.1"/>
    <property type="molecule type" value="Genomic_DNA"/>
</dbReference>
<comment type="caution">
    <text evidence="3">The sequence shown here is derived from an EMBL/GenBank/DDBJ whole genome shotgun (WGS) entry which is preliminary data.</text>
</comment>
<feature type="domain" description="Protein-glutamine gamma-glutamyltransferase-like C-terminal" evidence="2">
    <location>
        <begin position="128"/>
        <end position="192"/>
    </location>
</feature>
<name>A0A501XUB3_9SPHN</name>
<protein>
    <submittedName>
        <fullName evidence="3">DUF4129 domain-containing protein</fullName>
    </submittedName>
</protein>
<reference evidence="3 4" key="1">
    <citation type="submission" date="2019-06" db="EMBL/GenBank/DDBJ databases">
        <authorList>
            <person name="Lee I."/>
            <person name="Jang G.I."/>
            <person name="Hwang C.Y."/>
        </authorList>
    </citation>
    <scope>NUCLEOTIDE SEQUENCE [LARGE SCALE GENOMIC DNA]</scope>
    <source>
        <strain evidence="3 4">PAMC 28131</strain>
    </source>
</reference>
<evidence type="ECO:0000313" key="3">
    <source>
        <dbReference type="EMBL" id="TPE63933.1"/>
    </source>
</evidence>
<evidence type="ECO:0000313" key="4">
    <source>
        <dbReference type="Proteomes" id="UP000319897"/>
    </source>
</evidence>
<dbReference type="OrthoDB" id="8478645at2"/>
<feature type="transmembrane region" description="Helical" evidence="1">
    <location>
        <begin position="50"/>
        <end position="75"/>
    </location>
</feature>
<dbReference type="AlphaFoldDB" id="A0A501XUB3"/>
<keyword evidence="1" id="KW-1133">Transmembrane helix</keyword>
<sequence length="202" mass="22450">MAGTVAEFDERYEKLLAAGDIQTSMEPFVQPEPPAWLKWLARFLGEYGEIVAYVGLALGALLLLWLLVPALRAMVWRLPLFRRKAAADEPDEGWRPDEAGARALLAEADSLAESGRFGEAVHALLLKCLEELERLRPGLLRPALTSREIARAPALPASPRTALSAIVATVERAIFASRPISQADWDVCRDAYGRFVTRQDWR</sequence>
<proteinExistence type="predicted"/>